<accession>A0A9D4AF60</accession>
<sequence length="51" mass="6090">MKQKYQGTTWVKHAHLQALYTEFEIFHMIVGESVNKFFARTFIILNKMKAN</sequence>
<protein>
    <submittedName>
        <fullName evidence="1">Uncharacterized protein</fullName>
    </submittedName>
</protein>
<feature type="non-terminal residue" evidence="1">
    <location>
        <position position="51"/>
    </location>
</feature>
<dbReference type="Proteomes" id="UP000828251">
    <property type="component" value="Unassembled WGS sequence"/>
</dbReference>
<dbReference type="EMBL" id="JAIQCV010000003">
    <property type="protein sequence ID" value="KAH1113939.1"/>
    <property type="molecule type" value="Genomic_DNA"/>
</dbReference>
<organism evidence="1 2">
    <name type="scientific">Gossypium stocksii</name>
    <dbReference type="NCBI Taxonomy" id="47602"/>
    <lineage>
        <taxon>Eukaryota</taxon>
        <taxon>Viridiplantae</taxon>
        <taxon>Streptophyta</taxon>
        <taxon>Embryophyta</taxon>
        <taxon>Tracheophyta</taxon>
        <taxon>Spermatophyta</taxon>
        <taxon>Magnoliopsida</taxon>
        <taxon>eudicotyledons</taxon>
        <taxon>Gunneridae</taxon>
        <taxon>Pentapetalae</taxon>
        <taxon>rosids</taxon>
        <taxon>malvids</taxon>
        <taxon>Malvales</taxon>
        <taxon>Malvaceae</taxon>
        <taxon>Malvoideae</taxon>
        <taxon>Gossypium</taxon>
    </lineage>
</organism>
<keyword evidence="2" id="KW-1185">Reference proteome</keyword>
<comment type="caution">
    <text evidence="1">The sequence shown here is derived from an EMBL/GenBank/DDBJ whole genome shotgun (WGS) entry which is preliminary data.</text>
</comment>
<proteinExistence type="predicted"/>
<dbReference type="OrthoDB" id="10496516at2759"/>
<evidence type="ECO:0000313" key="2">
    <source>
        <dbReference type="Proteomes" id="UP000828251"/>
    </source>
</evidence>
<evidence type="ECO:0000313" key="1">
    <source>
        <dbReference type="EMBL" id="KAH1113939.1"/>
    </source>
</evidence>
<dbReference type="AlphaFoldDB" id="A0A9D4AF60"/>
<name>A0A9D4AF60_9ROSI</name>
<reference evidence="1 2" key="1">
    <citation type="journal article" date="2021" name="Plant Biotechnol. J.">
        <title>Multi-omics assisted identification of the key and species-specific regulatory components of drought-tolerant mechanisms in Gossypium stocksii.</title>
        <authorList>
            <person name="Yu D."/>
            <person name="Ke L."/>
            <person name="Zhang D."/>
            <person name="Wu Y."/>
            <person name="Sun Y."/>
            <person name="Mei J."/>
            <person name="Sun J."/>
            <person name="Sun Y."/>
        </authorList>
    </citation>
    <scope>NUCLEOTIDE SEQUENCE [LARGE SCALE GENOMIC DNA]</scope>
    <source>
        <strain evidence="2">cv. E1</strain>
        <tissue evidence="1">Leaf</tissue>
    </source>
</reference>
<gene>
    <name evidence="1" type="ORF">J1N35_007317</name>
</gene>